<gene>
    <name evidence="1" type="ORF">KAM435_39970</name>
    <name evidence="2" type="ORF">KAM436_40080</name>
</gene>
<accession>A0AA37CME1</accession>
<proteinExistence type="predicted"/>
<sequence length="62" mass="6462">MQKETRALESRAVRDVCLAASEVAGVAGGSEDQDALEAARRLRGALRRPVGDSIGNVPLQSG</sequence>
<reference evidence="1 4" key="1">
    <citation type="submission" date="2021-07" db="EMBL/GenBank/DDBJ databases">
        <title>Whole genome sequencing of carbapenem-resistant Pseudomonas spp. isolated in Japan.</title>
        <authorList>
            <person name="Suzuki M."/>
            <person name="Maehana S."/>
            <person name="Kitasato H."/>
        </authorList>
    </citation>
    <scope>NUCLEOTIDE SEQUENCE</scope>
    <source>
        <strain evidence="1">KAM435</strain>
        <strain evidence="2 4">KAM436</strain>
    </source>
</reference>
<dbReference type="AlphaFoldDB" id="A0AA37CME1"/>
<organism evidence="1 3">
    <name type="scientific">Aquipseudomonas alcaligenes</name>
    <name type="common">Pseudomonas alcaligenes</name>
    <dbReference type="NCBI Taxonomy" id="43263"/>
    <lineage>
        <taxon>Bacteria</taxon>
        <taxon>Pseudomonadati</taxon>
        <taxon>Pseudomonadota</taxon>
        <taxon>Gammaproteobacteria</taxon>
        <taxon>Pseudomonadales</taxon>
        <taxon>Pseudomonadaceae</taxon>
        <taxon>Aquipseudomonas</taxon>
    </lineage>
</organism>
<name>A0AA37CME1_AQUAC</name>
<dbReference type="Proteomes" id="UP000887212">
    <property type="component" value="Unassembled WGS sequence"/>
</dbReference>
<dbReference type="Proteomes" id="UP000887228">
    <property type="component" value="Unassembled WGS sequence"/>
</dbReference>
<comment type="caution">
    <text evidence="1">The sequence shown here is derived from an EMBL/GenBank/DDBJ whole genome shotgun (WGS) entry which is preliminary data.</text>
</comment>
<evidence type="ECO:0000313" key="3">
    <source>
        <dbReference type="Proteomes" id="UP000887212"/>
    </source>
</evidence>
<protein>
    <submittedName>
        <fullName evidence="1">Uncharacterized protein</fullName>
    </submittedName>
</protein>
<evidence type="ECO:0000313" key="2">
    <source>
        <dbReference type="EMBL" id="GIZ95040.1"/>
    </source>
</evidence>
<dbReference type="EMBL" id="BPMS01000030">
    <property type="protein sequence ID" value="GIZ90670.1"/>
    <property type="molecule type" value="Genomic_DNA"/>
</dbReference>
<evidence type="ECO:0000313" key="1">
    <source>
        <dbReference type="EMBL" id="GIZ90670.1"/>
    </source>
</evidence>
<evidence type="ECO:0000313" key="4">
    <source>
        <dbReference type="Proteomes" id="UP000887228"/>
    </source>
</evidence>
<dbReference type="EMBL" id="BPMT01000028">
    <property type="protein sequence ID" value="GIZ95040.1"/>
    <property type="molecule type" value="Genomic_DNA"/>
</dbReference>